<keyword evidence="2" id="KW-0732">Signal</keyword>
<feature type="region of interest" description="Disordered" evidence="1">
    <location>
        <begin position="213"/>
        <end position="237"/>
    </location>
</feature>
<dbReference type="Proteomes" id="UP000791440">
    <property type="component" value="Unassembled WGS sequence"/>
</dbReference>
<feature type="region of interest" description="Disordered" evidence="1">
    <location>
        <begin position="137"/>
        <end position="168"/>
    </location>
</feature>
<sequence length="515" mass="58218">MARAALMALAWAAAAAAASAARYVDYSGVKMPQYGPGDYDSPRDLPHLAAAADDYHGHSPDASASLDYKFEEDIHGKSERPPKESDDRKSWSKFARRHRELERLRDDENLETLDRYDPEPEEISKIKINHRLPVLRTRLRSRKSRKEGSSRQRTVKHRLNRNDPTDSDIEYIQGREATHEANGKDIEVGVDGYRHTPVTERIIRRKPRDRHIRGRLGDDREDAFESSRRMTADRSTESEYLLHDEDRERMNDREHYRPVLEDEDAALTGRRSKAYDNYGDYYDMKRVHNIKKKLPTLLRRTSARVMPPTVTSTNVLDALWTHRRSVPAAPPALAGAALSVVPLPPSSAAPVATASLWQPASTVSTSRGTVVTQAAQNNISAVISLAEKSRLSILKKAQRKESVHNDSSTAKPPVLLQVTDKRLTVVVVEPPSSEGPWMRAREVAADTPERVERAKRLMRRKLVARARNIQELTDNWDEMVCDYIDVSLLDAGPLAVPPLHHVQFLLAFAILLLLM</sequence>
<gene>
    <name evidence="3" type="ORF">O3G_MSEX012913</name>
</gene>
<proteinExistence type="predicted"/>
<keyword evidence="4" id="KW-1185">Reference proteome</keyword>
<organism evidence="3 4">
    <name type="scientific">Manduca sexta</name>
    <name type="common">Tobacco hawkmoth</name>
    <name type="synonym">Tobacco hornworm</name>
    <dbReference type="NCBI Taxonomy" id="7130"/>
    <lineage>
        <taxon>Eukaryota</taxon>
        <taxon>Metazoa</taxon>
        <taxon>Ecdysozoa</taxon>
        <taxon>Arthropoda</taxon>
        <taxon>Hexapoda</taxon>
        <taxon>Insecta</taxon>
        <taxon>Pterygota</taxon>
        <taxon>Neoptera</taxon>
        <taxon>Endopterygota</taxon>
        <taxon>Lepidoptera</taxon>
        <taxon>Glossata</taxon>
        <taxon>Ditrysia</taxon>
        <taxon>Bombycoidea</taxon>
        <taxon>Sphingidae</taxon>
        <taxon>Sphinginae</taxon>
        <taxon>Sphingini</taxon>
        <taxon>Manduca</taxon>
    </lineage>
</organism>
<feature type="compositionally biased region" description="Basic and acidic residues" evidence="1">
    <location>
        <begin position="73"/>
        <end position="90"/>
    </location>
</feature>
<feature type="signal peptide" evidence="2">
    <location>
        <begin position="1"/>
        <end position="20"/>
    </location>
</feature>
<accession>A0A922CXH4</accession>
<protein>
    <submittedName>
        <fullName evidence="3">Uncharacterized protein</fullName>
    </submittedName>
</protein>
<comment type="caution">
    <text evidence="3">The sequence shown here is derived from an EMBL/GenBank/DDBJ whole genome shotgun (WGS) entry which is preliminary data.</text>
</comment>
<feature type="region of interest" description="Disordered" evidence="1">
    <location>
        <begin position="73"/>
        <end position="92"/>
    </location>
</feature>
<dbReference type="AlphaFoldDB" id="A0A922CXH4"/>
<reference evidence="3" key="1">
    <citation type="journal article" date="2016" name="Insect Biochem. Mol. Biol.">
        <title>Multifaceted biological insights from a draft genome sequence of the tobacco hornworm moth, Manduca sexta.</title>
        <authorList>
            <person name="Kanost M.R."/>
            <person name="Arrese E.L."/>
            <person name="Cao X."/>
            <person name="Chen Y.R."/>
            <person name="Chellapilla S."/>
            <person name="Goldsmith M.R."/>
            <person name="Grosse-Wilde E."/>
            <person name="Heckel D.G."/>
            <person name="Herndon N."/>
            <person name="Jiang H."/>
            <person name="Papanicolaou A."/>
            <person name="Qu J."/>
            <person name="Soulages J.L."/>
            <person name="Vogel H."/>
            <person name="Walters J."/>
            <person name="Waterhouse R.M."/>
            <person name="Ahn S.J."/>
            <person name="Almeida F.C."/>
            <person name="An C."/>
            <person name="Aqrawi P."/>
            <person name="Bretschneider A."/>
            <person name="Bryant W.B."/>
            <person name="Bucks S."/>
            <person name="Chao H."/>
            <person name="Chevignon G."/>
            <person name="Christen J.M."/>
            <person name="Clarke D.F."/>
            <person name="Dittmer N.T."/>
            <person name="Ferguson L.C.F."/>
            <person name="Garavelou S."/>
            <person name="Gordon K.H.J."/>
            <person name="Gunaratna R.T."/>
            <person name="Han Y."/>
            <person name="Hauser F."/>
            <person name="He Y."/>
            <person name="Heidel-Fischer H."/>
            <person name="Hirsh A."/>
            <person name="Hu Y."/>
            <person name="Jiang H."/>
            <person name="Kalra D."/>
            <person name="Klinner C."/>
            <person name="Konig C."/>
            <person name="Kovar C."/>
            <person name="Kroll A.R."/>
            <person name="Kuwar S.S."/>
            <person name="Lee S.L."/>
            <person name="Lehman R."/>
            <person name="Li K."/>
            <person name="Li Z."/>
            <person name="Liang H."/>
            <person name="Lovelace S."/>
            <person name="Lu Z."/>
            <person name="Mansfield J.H."/>
            <person name="McCulloch K.J."/>
            <person name="Mathew T."/>
            <person name="Morton B."/>
            <person name="Muzny D.M."/>
            <person name="Neunemann D."/>
            <person name="Ongeri F."/>
            <person name="Pauchet Y."/>
            <person name="Pu L.L."/>
            <person name="Pyrousis I."/>
            <person name="Rao X.J."/>
            <person name="Redding A."/>
            <person name="Roesel C."/>
            <person name="Sanchez-Gracia A."/>
            <person name="Schaack S."/>
            <person name="Shukla A."/>
            <person name="Tetreau G."/>
            <person name="Wang Y."/>
            <person name="Xiong G.H."/>
            <person name="Traut W."/>
            <person name="Walsh T.K."/>
            <person name="Worley K.C."/>
            <person name="Wu D."/>
            <person name="Wu W."/>
            <person name="Wu Y.Q."/>
            <person name="Zhang X."/>
            <person name="Zou Z."/>
            <person name="Zucker H."/>
            <person name="Briscoe A.D."/>
            <person name="Burmester T."/>
            <person name="Clem R.J."/>
            <person name="Feyereisen R."/>
            <person name="Grimmelikhuijzen C.J.P."/>
            <person name="Hamodrakas S.J."/>
            <person name="Hansson B.S."/>
            <person name="Huguet E."/>
            <person name="Jermiin L.S."/>
            <person name="Lan Q."/>
            <person name="Lehman H.K."/>
            <person name="Lorenzen M."/>
            <person name="Merzendorfer H."/>
            <person name="Michalopoulos I."/>
            <person name="Morton D.B."/>
            <person name="Muthukrishnan S."/>
            <person name="Oakeshott J.G."/>
            <person name="Palmer W."/>
            <person name="Park Y."/>
            <person name="Passarelli A.L."/>
            <person name="Rozas J."/>
            <person name="Schwartz L.M."/>
            <person name="Smith W."/>
            <person name="Southgate A."/>
            <person name="Vilcinskas A."/>
            <person name="Vogt R."/>
            <person name="Wang P."/>
            <person name="Werren J."/>
            <person name="Yu X.Q."/>
            <person name="Zhou J.J."/>
            <person name="Brown S.J."/>
            <person name="Scherer S.E."/>
            <person name="Richards S."/>
            <person name="Blissard G.W."/>
        </authorList>
    </citation>
    <scope>NUCLEOTIDE SEQUENCE</scope>
</reference>
<evidence type="ECO:0000313" key="3">
    <source>
        <dbReference type="EMBL" id="KAG6461872.1"/>
    </source>
</evidence>
<feature type="compositionally biased region" description="Basic and acidic residues" evidence="1">
    <location>
        <begin position="215"/>
        <end position="237"/>
    </location>
</feature>
<evidence type="ECO:0000313" key="4">
    <source>
        <dbReference type="Proteomes" id="UP000791440"/>
    </source>
</evidence>
<evidence type="ECO:0000256" key="1">
    <source>
        <dbReference type="SAM" id="MobiDB-lite"/>
    </source>
</evidence>
<feature type="chain" id="PRO_5037571580" evidence="2">
    <location>
        <begin position="21"/>
        <end position="515"/>
    </location>
</feature>
<dbReference type="EMBL" id="JH668785">
    <property type="protein sequence ID" value="KAG6461872.1"/>
    <property type="molecule type" value="Genomic_DNA"/>
</dbReference>
<name>A0A922CXH4_MANSE</name>
<reference evidence="3" key="2">
    <citation type="submission" date="2020-12" db="EMBL/GenBank/DDBJ databases">
        <authorList>
            <person name="Kanost M."/>
        </authorList>
    </citation>
    <scope>NUCLEOTIDE SEQUENCE</scope>
</reference>
<evidence type="ECO:0000256" key="2">
    <source>
        <dbReference type="SAM" id="SignalP"/>
    </source>
</evidence>